<dbReference type="GO" id="GO:0000977">
    <property type="term" value="F:RNA polymerase II transcription regulatory region sequence-specific DNA binding"/>
    <property type="evidence" value="ECO:0007669"/>
    <property type="project" value="TreeGrafter"/>
</dbReference>
<organism evidence="11 12">
    <name type="scientific">Plutella xylostella</name>
    <name type="common">Diamondback moth</name>
    <name type="synonym">Plutella maculipennis</name>
    <dbReference type="NCBI Taxonomy" id="51655"/>
    <lineage>
        <taxon>Eukaryota</taxon>
        <taxon>Metazoa</taxon>
        <taxon>Ecdysozoa</taxon>
        <taxon>Arthropoda</taxon>
        <taxon>Hexapoda</taxon>
        <taxon>Insecta</taxon>
        <taxon>Pterygota</taxon>
        <taxon>Neoptera</taxon>
        <taxon>Endopterygota</taxon>
        <taxon>Lepidoptera</taxon>
        <taxon>Glossata</taxon>
        <taxon>Ditrysia</taxon>
        <taxon>Yponomeutoidea</taxon>
        <taxon>Plutellidae</taxon>
        <taxon>Plutella</taxon>
    </lineage>
</organism>
<evidence type="ECO:0000256" key="6">
    <source>
        <dbReference type="ARBA" id="ARBA00023242"/>
    </source>
</evidence>
<dbReference type="Gene3D" id="3.30.160.60">
    <property type="entry name" value="Classic Zinc Finger"/>
    <property type="match status" value="6"/>
</dbReference>
<dbReference type="SUPFAM" id="SSF57667">
    <property type="entry name" value="beta-beta-alpha zinc fingers"/>
    <property type="match status" value="4"/>
</dbReference>
<keyword evidence="12" id="KW-1185">Reference proteome</keyword>
<dbReference type="PROSITE" id="PS00028">
    <property type="entry name" value="ZINC_FINGER_C2H2_1"/>
    <property type="match status" value="7"/>
</dbReference>
<name>A0A8S4G6E5_PLUXY</name>
<dbReference type="PANTHER" id="PTHR24409">
    <property type="entry name" value="ZINC FINGER PROTEIN 142"/>
    <property type="match status" value="1"/>
</dbReference>
<dbReference type="PROSITE" id="PS50157">
    <property type="entry name" value="ZINC_FINGER_C2H2_2"/>
    <property type="match status" value="6"/>
</dbReference>
<keyword evidence="4 7" id="KW-0863">Zinc-finger</keyword>
<evidence type="ECO:0000256" key="7">
    <source>
        <dbReference type="PROSITE-ProRule" id="PRU00042"/>
    </source>
</evidence>
<feature type="domain" description="C2H2-type" evidence="10">
    <location>
        <begin position="640"/>
        <end position="663"/>
    </location>
</feature>
<evidence type="ECO:0000256" key="4">
    <source>
        <dbReference type="ARBA" id="ARBA00022771"/>
    </source>
</evidence>
<keyword evidence="5" id="KW-0862">Zinc</keyword>
<evidence type="ECO:0000256" key="3">
    <source>
        <dbReference type="ARBA" id="ARBA00022737"/>
    </source>
</evidence>
<evidence type="ECO:0000259" key="10">
    <source>
        <dbReference type="PROSITE" id="PS50157"/>
    </source>
</evidence>
<feature type="domain" description="C2H2-type" evidence="10">
    <location>
        <begin position="555"/>
        <end position="582"/>
    </location>
</feature>
<evidence type="ECO:0000313" key="11">
    <source>
        <dbReference type="EMBL" id="CAG9135719.1"/>
    </source>
</evidence>
<feature type="domain" description="C2H2-type" evidence="10">
    <location>
        <begin position="294"/>
        <end position="321"/>
    </location>
</feature>
<evidence type="ECO:0000256" key="2">
    <source>
        <dbReference type="ARBA" id="ARBA00022723"/>
    </source>
</evidence>
<accession>A0A8S4G6E5</accession>
<feature type="domain" description="C2H2-type" evidence="10">
    <location>
        <begin position="583"/>
        <end position="610"/>
    </location>
</feature>
<dbReference type="Pfam" id="PF00096">
    <property type="entry name" value="zf-C2H2"/>
    <property type="match status" value="2"/>
</dbReference>
<comment type="caution">
    <text evidence="11">The sequence shown here is derived from an EMBL/GenBank/DDBJ whole genome shotgun (WGS) entry which is preliminary data.</text>
</comment>
<keyword evidence="2" id="KW-0479">Metal-binding</keyword>
<dbReference type="SMART" id="SM00355">
    <property type="entry name" value="ZnF_C2H2"/>
    <property type="match status" value="12"/>
</dbReference>
<dbReference type="AlphaFoldDB" id="A0A8S4G6E5"/>
<dbReference type="FunFam" id="3.30.160.60:FF:000446">
    <property type="entry name" value="Zinc finger protein"/>
    <property type="match status" value="1"/>
</dbReference>
<evidence type="ECO:0000259" key="9">
    <source>
        <dbReference type="PROSITE" id="PS50081"/>
    </source>
</evidence>
<feature type="domain" description="Phorbol-ester/DAG-type" evidence="9">
    <location>
        <begin position="600"/>
        <end position="661"/>
    </location>
</feature>
<evidence type="ECO:0000313" key="12">
    <source>
        <dbReference type="Proteomes" id="UP000653454"/>
    </source>
</evidence>
<dbReference type="InterPro" id="IPR036236">
    <property type="entry name" value="Znf_C2H2_sf"/>
</dbReference>
<dbReference type="PROSITE" id="PS50081">
    <property type="entry name" value="ZF_DAG_PE_2"/>
    <property type="match status" value="1"/>
</dbReference>
<evidence type="ECO:0000256" key="8">
    <source>
        <dbReference type="SAM" id="MobiDB-lite"/>
    </source>
</evidence>
<dbReference type="GO" id="GO:0005634">
    <property type="term" value="C:nucleus"/>
    <property type="evidence" value="ECO:0007669"/>
    <property type="project" value="UniProtKB-SubCell"/>
</dbReference>
<sequence>MSFQNVCITCLATNVEMFNMNKSSINIYSNLTGITIAKESDCVCFICWGILIKIERFALRCLRAHNTLTSSKQSMDYISQQHKPNLGISSTIILCDISDIDNDAKGYPNDPDPDLDENSQIEKVYLSDDNHIGDDEDYGGNVPTEKVNFTNDAHIDDDDDDYGANVQLCDLKIEIHGHNFIVSGLREKEDDNKSINMDHDYAGLATENLNESNEHTEIESNLDTYASNSPYQETMQESHREIKHMTSSDKNIKPTKSAIEIDKSMMEIVLMSSEDAEKEVKLRKKSDNYKNSRYKCDLCFRGFILVKTYSNHMTRHNAECGDYECYYCHVRAQSPEAMKKHISIHHIYKYSCKLCNYICFEKYQAINHIRHHEGTNYECEYCNKIFQHHNTLSEHIRKAHSSETNEVLCVFCGAVLRTKTGLSCHITLLHPQFQESAPRLGPTCVQCDVQFCTVGAYKRHLVLSKKHTDRHSCAVCSSTFSSAAALQIHERRHEEGYKGGHAGGHKWARRGCKSFPSACDECPVTLTRRAEYTPHMLSCHPHSKAARAARRPSQYVCEHCGKAFKKRCDLTYHLPTHTGARPYACLQCGARFQHPTLLSSHKRRHHSDRAKAQCEVCAKMLSYDNLQRHMRSVHQGIRPHKCEICDKAFHDRCTLKLHIKCTHDKVPWPKPNRKTAFKKNEDESEMSSRSTSEADDTDSEPSAVAREQLDLFYE</sequence>
<protein>
    <submittedName>
        <fullName evidence="11">(diamondback moth) hypothetical protein</fullName>
    </submittedName>
</protein>
<dbReference type="Proteomes" id="UP000653454">
    <property type="component" value="Unassembled WGS sequence"/>
</dbReference>
<proteinExistence type="predicted"/>
<feature type="domain" description="C2H2-type" evidence="10">
    <location>
        <begin position="471"/>
        <end position="498"/>
    </location>
</feature>
<evidence type="ECO:0000256" key="5">
    <source>
        <dbReference type="ARBA" id="ARBA00022833"/>
    </source>
</evidence>
<dbReference type="FunFam" id="3.30.160.60:FF:000145">
    <property type="entry name" value="Zinc finger protein 574"/>
    <property type="match status" value="1"/>
</dbReference>
<feature type="domain" description="C2H2-type" evidence="10">
    <location>
        <begin position="377"/>
        <end position="405"/>
    </location>
</feature>
<dbReference type="SMART" id="SM00868">
    <property type="entry name" value="zf-AD"/>
    <property type="match status" value="1"/>
</dbReference>
<evidence type="ECO:0000256" key="1">
    <source>
        <dbReference type="ARBA" id="ARBA00004123"/>
    </source>
</evidence>
<dbReference type="InterPro" id="IPR013087">
    <property type="entry name" value="Znf_C2H2_type"/>
</dbReference>
<dbReference type="GO" id="GO:0008270">
    <property type="term" value="F:zinc ion binding"/>
    <property type="evidence" value="ECO:0007669"/>
    <property type="project" value="UniProtKB-KW"/>
</dbReference>
<comment type="subcellular location">
    <subcellularLocation>
        <location evidence="1">Nucleus</location>
    </subcellularLocation>
</comment>
<reference evidence="11" key="1">
    <citation type="submission" date="2020-11" db="EMBL/GenBank/DDBJ databases">
        <authorList>
            <person name="Whiteford S."/>
        </authorList>
    </citation>
    <scope>NUCLEOTIDE SEQUENCE</scope>
</reference>
<dbReference type="InterPro" id="IPR002219">
    <property type="entry name" value="PKC_DAG/PE"/>
</dbReference>
<dbReference type="GO" id="GO:0000981">
    <property type="term" value="F:DNA-binding transcription factor activity, RNA polymerase II-specific"/>
    <property type="evidence" value="ECO:0007669"/>
    <property type="project" value="TreeGrafter"/>
</dbReference>
<dbReference type="InterPro" id="IPR012934">
    <property type="entry name" value="Znf_AD"/>
</dbReference>
<gene>
    <name evidence="11" type="ORF">PLXY2_LOCUS13969</name>
</gene>
<feature type="region of interest" description="Disordered" evidence="8">
    <location>
        <begin position="670"/>
        <end position="714"/>
    </location>
</feature>
<keyword evidence="3" id="KW-0677">Repeat</keyword>
<dbReference type="PANTHER" id="PTHR24409:SF295">
    <property type="entry name" value="AZ2-RELATED"/>
    <property type="match status" value="1"/>
</dbReference>
<keyword evidence="6" id="KW-0539">Nucleus</keyword>
<dbReference type="EMBL" id="CAJHNJ030000112">
    <property type="protein sequence ID" value="CAG9135719.1"/>
    <property type="molecule type" value="Genomic_DNA"/>
</dbReference>